<dbReference type="SUPFAM" id="SSF89028">
    <property type="entry name" value="Cobalamin adenosyltransferase-like"/>
    <property type="match status" value="1"/>
</dbReference>
<evidence type="ECO:0000259" key="16">
    <source>
        <dbReference type="Pfam" id="PF01923"/>
    </source>
</evidence>
<comment type="catalytic activity">
    <reaction evidence="14 15">
        <text>2 cob(II)alamin + reduced [electron-transfer flavoprotein] + 2 ATP = 2 adenosylcob(III)alamin + 2 triphosphate + oxidized [electron-transfer flavoprotein] + 3 H(+)</text>
        <dbReference type="Rhea" id="RHEA:28671"/>
        <dbReference type="Rhea" id="RHEA-COMP:10685"/>
        <dbReference type="Rhea" id="RHEA-COMP:10686"/>
        <dbReference type="ChEBI" id="CHEBI:15378"/>
        <dbReference type="ChEBI" id="CHEBI:16304"/>
        <dbReference type="ChEBI" id="CHEBI:18036"/>
        <dbReference type="ChEBI" id="CHEBI:18408"/>
        <dbReference type="ChEBI" id="CHEBI:30616"/>
        <dbReference type="ChEBI" id="CHEBI:57692"/>
        <dbReference type="ChEBI" id="CHEBI:58307"/>
        <dbReference type="EC" id="2.5.1.17"/>
    </reaction>
</comment>
<dbReference type="InterPro" id="IPR016030">
    <property type="entry name" value="CblAdoTrfase-like"/>
</dbReference>
<keyword evidence="8 15" id="KW-0547">Nucleotide-binding</keyword>
<dbReference type="RefSeq" id="WP_155614532.1">
    <property type="nucleotide sequence ID" value="NZ_WNZX01000006.1"/>
</dbReference>
<evidence type="ECO:0000256" key="7">
    <source>
        <dbReference type="ARBA" id="ARBA00022679"/>
    </source>
</evidence>
<comment type="subunit">
    <text evidence="3">Homotrimer.</text>
</comment>
<evidence type="ECO:0000256" key="8">
    <source>
        <dbReference type="ARBA" id="ARBA00022741"/>
    </source>
</evidence>
<dbReference type="EC" id="2.5.1.17" evidence="4 15"/>
<evidence type="ECO:0000256" key="15">
    <source>
        <dbReference type="RuleBase" id="RU366026"/>
    </source>
</evidence>
<dbReference type="PANTHER" id="PTHR12213:SF0">
    <property type="entry name" value="CORRINOID ADENOSYLTRANSFERASE MMAB"/>
    <property type="match status" value="1"/>
</dbReference>
<dbReference type="InterPro" id="IPR029499">
    <property type="entry name" value="PduO-typ"/>
</dbReference>
<name>A0A7X2Z9K1_9BACL</name>
<evidence type="ECO:0000256" key="6">
    <source>
        <dbReference type="ARBA" id="ARBA00022573"/>
    </source>
</evidence>
<proteinExistence type="inferred from homology"/>
<comment type="catalytic activity">
    <reaction evidence="13 15">
        <text>2 cob(II)yrinate a,c diamide + reduced [electron-transfer flavoprotein] + 2 ATP = 2 adenosylcob(III)yrinate a,c-diamide + 2 triphosphate + oxidized [electron-transfer flavoprotein] + 3 H(+)</text>
        <dbReference type="Rhea" id="RHEA:11528"/>
        <dbReference type="Rhea" id="RHEA-COMP:10685"/>
        <dbReference type="Rhea" id="RHEA-COMP:10686"/>
        <dbReference type="ChEBI" id="CHEBI:15378"/>
        <dbReference type="ChEBI" id="CHEBI:18036"/>
        <dbReference type="ChEBI" id="CHEBI:30616"/>
        <dbReference type="ChEBI" id="CHEBI:57692"/>
        <dbReference type="ChEBI" id="CHEBI:58307"/>
        <dbReference type="ChEBI" id="CHEBI:58503"/>
        <dbReference type="ChEBI" id="CHEBI:58537"/>
        <dbReference type="EC" id="2.5.1.17"/>
    </reaction>
</comment>
<dbReference type="InterPro" id="IPR036451">
    <property type="entry name" value="CblAdoTrfase-like_sf"/>
</dbReference>
<dbReference type="GO" id="GO:0008817">
    <property type="term" value="F:corrinoid adenosyltransferase activity"/>
    <property type="evidence" value="ECO:0007669"/>
    <property type="project" value="UniProtKB-UniRule"/>
</dbReference>
<evidence type="ECO:0000256" key="11">
    <source>
        <dbReference type="ARBA" id="ARBA00033334"/>
    </source>
</evidence>
<sequence length="189" mass="21325">MQIYTRTGDAGQTGVIGGRVDKDDVRVEAYGTVDELNSFVGQAMGFLDAGRDADLLADLLEIQHELFDCGSDLALLKQELRPYKVTAEMVDRLETWIDKYDAETPDIKRFILPGGSVASSTLHVCRTVCRRAERRVVTLARTQPINEEVRRYLNRLSDLFFTIARTANHRAAVPDVEYARSAEVFRRKS</sequence>
<evidence type="ECO:0000256" key="13">
    <source>
        <dbReference type="ARBA" id="ARBA00048555"/>
    </source>
</evidence>
<protein>
    <recommendedName>
        <fullName evidence="5 15">Corrinoid adenosyltransferase</fullName>
        <ecNumber evidence="4 15">2.5.1.17</ecNumber>
    </recommendedName>
    <alternativeName>
        <fullName evidence="10 15">Cob(II)alamin adenosyltransferase</fullName>
    </alternativeName>
    <alternativeName>
        <fullName evidence="12 15">Cob(II)yrinic acid a,c-diamide adenosyltransferase</fullName>
    </alternativeName>
    <alternativeName>
        <fullName evidence="11 15">Cobinamide/cobalamin adenosyltransferase</fullName>
    </alternativeName>
</protein>
<dbReference type="AlphaFoldDB" id="A0A7X2Z9K1"/>
<dbReference type="EMBL" id="WNZX01000006">
    <property type="protein sequence ID" value="MUG70873.1"/>
    <property type="molecule type" value="Genomic_DNA"/>
</dbReference>
<dbReference type="NCBIfam" id="TIGR00636">
    <property type="entry name" value="PduO_Nterm"/>
    <property type="match status" value="1"/>
</dbReference>
<evidence type="ECO:0000313" key="17">
    <source>
        <dbReference type="EMBL" id="MUG70873.1"/>
    </source>
</evidence>
<feature type="domain" description="Cobalamin adenosyltransferase-like" evidence="16">
    <location>
        <begin position="3"/>
        <end position="167"/>
    </location>
</feature>
<comment type="similarity">
    <text evidence="2 15">Belongs to the Cob(I)alamin adenosyltransferase family.</text>
</comment>
<reference evidence="17 18" key="1">
    <citation type="submission" date="2019-11" db="EMBL/GenBank/DDBJ databases">
        <title>Draft genome sequences of five Paenibacillus species of dairy origin.</title>
        <authorList>
            <person name="Olajide A.M."/>
            <person name="Chen S."/>
            <person name="Lapointe G."/>
        </authorList>
    </citation>
    <scope>NUCLEOTIDE SEQUENCE [LARGE SCALE GENOMIC DNA]</scope>
    <source>
        <strain evidence="17 18">2CS3</strain>
    </source>
</reference>
<accession>A0A7X2Z9K1</accession>
<evidence type="ECO:0000313" key="18">
    <source>
        <dbReference type="Proteomes" id="UP000450917"/>
    </source>
</evidence>
<evidence type="ECO:0000256" key="4">
    <source>
        <dbReference type="ARBA" id="ARBA00012454"/>
    </source>
</evidence>
<evidence type="ECO:0000256" key="12">
    <source>
        <dbReference type="ARBA" id="ARBA00033354"/>
    </source>
</evidence>
<dbReference type="Pfam" id="PF01923">
    <property type="entry name" value="Cob_adeno_trans"/>
    <property type="match status" value="1"/>
</dbReference>
<gene>
    <name evidence="17" type="ORF">GNP93_09295</name>
</gene>
<evidence type="ECO:0000256" key="5">
    <source>
        <dbReference type="ARBA" id="ARBA00020963"/>
    </source>
</evidence>
<comment type="caution">
    <text evidence="17">The sequence shown here is derived from an EMBL/GenBank/DDBJ whole genome shotgun (WGS) entry which is preliminary data.</text>
</comment>
<evidence type="ECO:0000256" key="2">
    <source>
        <dbReference type="ARBA" id="ARBA00007487"/>
    </source>
</evidence>
<dbReference type="Gene3D" id="1.20.1200.10">
    <property type="entry name" value="Cobalamin adenosyltransferase-like"/>
    <property type="match status" value="1"/>
</dbReference>
<keyword evidence="18" id="KW-1185">Reference proteome</keyword>
<keyword evidence="7 15" id="KW-0808">Transferase</keyword>
<evidence type="ECO:0000256" key="14">
    <source>
        <dbReference type="ARBA" id="ARBA00048692"/>
    </source>
</evidence>
<dbReference type="GO" id="GO:0009236">
    <property type="term" value="P:cobalamin biosynthetic process"/>
    <property type="evidence" value="ECO:0007669"/>
    <property type="project" value="UniProtKB-UniRule"/>
</dbReference>
<evidence type="ECO:0000256" key="9">
    <source>
        <dbReference type="ARBA" id="ARBA00022840"/>
    </source>
</evidence>
<comment type="pathway">
    <text evidence="1 15">Cofactor biosynthesis; adenosylcobalamin biosynthesis; adenosylcobalamin from cob(II)yrinate a,c-diamide: step 2/7.</text>
</comment>
<organism evidence="17 18">
    <name type="scientific">Paenibacillus validus</name>
    <dbReference type="NCBI Taxonomy" id="44253"/>
    <lineage>
        <taxon>Bacteria</taxon>
        <taxon>Bacillati</taxon>
        <taxon>Bacillota</taxon>
        <taxon>Bacilli</taxon>
        <taxon>Bacillales</taxon>
        <taxon>Paenibacillaceae</taxon>
        <taxon>Paenibacillus</taxon>
    </lineage>
</organism>
<dbReference type="FunFam" id="1.20.1200.10:FF:000001">
    <property type="entry name" value="Cob(I)yrinic acid a,c-diamide adenosyltransferase"/>
    <property type="match status" value="1"/>
</dbReference>
<evidence type="ECO:0000256" key="3">
    <source>
        <dbReference type="ARBA" id="ARBA00011233"/>
    </source>
</evidence>
<dbReference type="PANTHER" id="PTHR12213">
    <property type="entry name" value="CORRINOID ADENOSYLTRANSFERASE"/>
    <property type="match status" value="1"/>
</dbReference>
<dbReference type="Proteomes" id="UP000450917">
    <property type="component" value="Unassembled WGS sequence"/>
</dbReference>
<dbReference type="GO" id="GO:0005524">
    <property type="term" value="F:ATP binding"/>
    <property type="evidence" value="ECO:0007669"/>
    <property type="project" value="UniProtKB-UniRule"/>
</dbReference>
<evidence type="ECO:0000256" key="1">
    <source>
        <dbReference type="ARBA" id="ARBA00005121"/>
    </source>
</evidence>
<evidence type="ECO:0000256" key="10">
    <source>
        <dbReference type="ARBA" id="ARBA00031529"/>
    </source>
</evidence>
<dbReference type="UniPathway" id="UPA00148">
    <property type="reaction ID" value="UER00233"/>
</dbReference>
<keyword evidence="6 15" id="KW-0169">Cobalamin biosynthesis</keyword>
<keyword evidence="9 15" id="KW-0067">ATP-binding</keyword>